<proteinExistence type="predicted"/>
<keyword evidence="2" id="KW-1185">Reference proteome</keyword>
<protein>
    <submittedName>
        <fullName evidence="1">Uncharacterized protein</fullName>
    </submittedName>
</protein>
<organism evidence="1 2">
    <name type="scientific">Gynuella sunshinyii YC6258</name>
    <dbReference type="NCBI Taxonomy" id="1445510"/>
    <lineage>
        <taxon>Bacteria</taxon>
        <taxon>Pseudomonadati</taxon>
        <taxon>Pseudomonadota</taxon>
        <taxon>Gammaproteobacteria</taxon>
        <taxon>Oceanospirillales</taxon>
        <taxon>Saccharospirillaceae</taxon>
        <taxon>Gynuella</taxon>
    </lineage>
</organism>
<dbReference type="HOGENOM" id="CLU_3043951_0_0_6"/>
<name>A0A0C5V592_9GAMM</name>
<dbReference type="Proteomes" id="UP000032266">
    <property type="component" value="Chromosome"/>
</dbReference>
<evidence type="ECO:0000313" key="1">
    <source>
        <dbReference type="EMBL" id="AJQ94625.1"/>
    </source>
</evidence>
<dbReference type="EMBL" id="CP007142">
    <property type="protein sequence ID" value="AJQ94625.1"/>
    <property type="molecule type" value="Genomic_DNA"/>
</dbReference>
<dbReference type="STRING" id="1445510.YC6258_02587"/>
<evidence type="ECO:0000313" key="2">
    <source>
        <dbReference type="Proteomes" id="UP000032266"/>
    </source>
</evidence>
<dbReference type="KEGG" id="gsn:YC6258_02587"/>
<reference evidence="1 2" key="1">
    <citation type="submission" date="2014-01" db="EMBL/GenBank/DDBJ databases">
        <title>Full genme sequencing of cellulolytic bacterium Gynuella sunshinyii YC6258T gen. nov., sp. nov.</title>
        <authorList>
            <person name="Khan H."/>
            <person name="Chung E.J."/>
            <person name="Chung Y.R."/>
        </authorList>
    </citation>
    <scope>NUCLEOTIDE SEQUENCE [LARGE SCALE GENOMIC DNA]</scope>
    <source>
        <strain evidence="1 2">YC6258</strain>
    </source>
</reference>
<sequence>MGGGLVLVGNEYPVSLLTEFMFVVRMLKTNLIVSCYAYKQLGVFASEYTFGNHA</sequence>
<gene>
    <name evidence="1" type="ORF">YC6258_02587</name>
</gene>
<dbReference type="AlphaFoldDB" id="A0A0C5V592"/>
<accession>A0A0C5V592</accession>